<proteinExistence type="predicted"/>
<sequence length="96" mass="10513">MEKSFKEVDATAAKVKAKATALLQGMKFDELCKAVKTCKATDSWQRNVSALLQRHVKVLTSADPFVLRPSDTLVQALKMGAPGANYALSYHMKNSL</sequence>
<evidence type="ECO:0000313" key="1">
    <source>
        <dbReference type="EMBL" id="KAH7972339.1"/>
    </source>
</evidence>
<reference evidence="1" key="1">
    <citation type="journal article" date="2020" name="Cell">
        <title>Large-Scale Comparative Analyses of Tick Genomes Elucidate Their Genetic Diversity and Vector Capacities.</title>
        <authorList>
            <consortium name="Tick Genome and Microbiome Consortium (TIGMIC)"/>
            <person name="Jia N."/>
            <person name="Wang J."/>
            <person name="Shi W."/>
            <person name="Du L."/>
            <person name="Sun Y."/>
            <person name="Zhan W."/>
            <person name="Jiang J.F."/>
            <person name="Wang Q."/>
            <person name="Zhang B."/>
            <person name="Ji P."/>
            <person name="Bell-Sakyi L."/>
            <person name="Cui X.M."/>
            <person name="Yuan T.T."/>
            <person name="Jiang B.G."/>
            <person name="Yang W.F."/>
            <person name="Lam T.T."/>
            <person name="Chang Q.C."/>
            <person name="Ding S.J."/>
            <person name="Wang X.J."/>
            <person name="Zhu J.G."/>
            <person name="Ruan X.D."/>
            <person name="Zhao L."/>
            <person name="Wei J.T."/>
            <person name="Ye R.Z."/>
            <person name="Que T.C."/>
            <person name="Du C.H."/>
            <person name="Zhou Y.H."/>
            <person name="Cheng J.X."/>
            <person name="Dai P.F."/>
            <person name="Guo W.B."/>
            <person name="Han X.H."/>
            <person name="Huang E.J."/>
            <person name="Li L.F."/>
            <person name="Wei W."/>
            <person name="Gao Y.C."/>
            <person name="Liu J.Z."/>
            <person name="Shao H.Z."/>
            <person name="Wang X."/>
            <person name="Wang C.C."/>
            <person name="Yang T.C."/>
            <person name="Huo Q.B."/>
            <person name="Li W."/>
            <person name="Chen H.Y."/>
            <person name="Chen S.E."/>
            <person name="Zhou L.G."/>
            <person name="Ni X.B."/>
            <person name="Tian J.H."/>
            <person name="Sheng Y."/>
            <person name="Liu T."/>
            <person name="Pan Y.S."/>
            <person name="Xia L.Y."/>
            <person name="Li J."/>
            <person name="Zhao F."/>
            <person name="Cao W.C."/>
        </authorList>
    </citation>
    <scope>NUCLEOTIDE SEQUENCE</scope>
    <source>
        <strain evidence="1">Rsan-2018</strain>
    </source>
</reference>
<dbReference type="AlphaFoldDB" id="A0A9D4QBS4"/>
<protein>
    <submittedName>
        <fullName evidence="1">Uncharacterized protein</fullName>
    </submittedName>
</protein>
<reference evidence="1" key="2">
    <citation type="submission" date="2021-09" db="EMBL/GenBank/DDBJ databases">
        <authorList>
            <person name="Jia N."/>
            <person name="Wang J."/>
            <person name="Shi W."/>
            <person name="Du L."/>
            <person name="Sun Y."/>
            <person name="Zhan W."/>
            <person name="Jiang J."/>
            <person name="Wang Q."/>
            <person name="Zhang B."/>
            <person name="Ji P."/>
            <person name="Sakyi L.B."/>
            <person name="Cui X."/>
            <person name="Yuan T."/>
            <person name="Jiang B."/>
            <person name="Yang W."/>
            <person name="Lam T.T.-Y."/>
            <person name="Chang Q."/>
            <person name="Ding S."/>
            <person name="Wang X."/>
            <person name="Zhu J."/>
            <person name="Ruan X."/>
            <person name="Zhao L."/>
            <person name="Wei J."/>
            <person name="Que T."/>
            <person name="Du C."/>
            <person name="Cheng J."/>
            <person name="Dai P."/>
            <person name="Han X."/>
            <person name="Huang E."/>
            <person name="Gao Y."/>
            <person name="Liu J."/>
            <person name="Shao H."/>
            <person name="Ye R."/>
            <person name="Li L."/>
            <person name="Wei W."/>
            <person name="Wang X."/>
            <person name="Wang C."/>
            <person name="Huo Q."/>
            <person name="Li W."/>
            <person name="Guo W."/>
            <person name="Chen H."/>
            <person name="Chen S."/>
            <person name="Zhou L."/>
            <person name="Zhou L."/>
            <person name="Ni X."/>
            <person name="Tian J."/>
            <person name="Zhou Y."/>
            <person name="Sheng Y."/>
            <person name="Liu T."/>
            <person name="Pan Y."/>
            <person name="Xia L."/>
            <person name="Li J."/>
            <person name="Zhao F."/>
            <person name="Cao W."/>
        </authorList>
    </citation>
    <scope>NUCLEOTIDE SEQUENCE</scope>
    <source>
        <strain evidence="1">Rsan-2018</strain>
        <tissue evidence="1">Larvae</tissue>
    </source>
</reference>
<gene>
    <name evidence="1" type="ORF">HPB52_011133</name>
</gene>
<evidence type="ECO:0000313" key="2">
    <source>
        <dbReference type="Proteomes" id="UP000821837"/>
    </source>
</evidence>
<comment type="caution">
    <text evidence="1">The sequence shown here is derived from an EMBL/GenBank/DDBJ whole genome shotgun (WGS) entry which is preliminary data.</text>
</comment>
<name>A0A9D4QBS4_RHISA</name>
<organism evidence="1 2">
    <name type="scientific">Rhipicephalus sanguineus</name>
    <name type="common">Brown dog tick</name>
    <name type="synonym">Ixodes sanguineus</name>
    <dbReference type="NCBI Taxonomy" id="34632"/>
    <lineage>
        <taxon>Eukaryota</taxon>
        <taxon>Metazoa</taxon>
        <taxon>Ecdysozoa</taxon>
        <taxon>Arthropoda</taxon>
        <taxon>Chelicerata</taxon>
        <taxon>Arachnida</taxon>
        <taxon>Acari</taxon>
        <taxon>Parasitiformes</taxon>
        <taxon>Ixodida</taxon>
        <taxon>Ixodoidea</taxon>
        <taxon>Ixodidae</taxon>
        <taxon>Rhipicephalinae</taxon>
        <taxon>Rhipicephalus</taxon>
        <taxon>Rhipicephalus</taxon>
    </lineage>
</organism>
<accession>A0A9D4QBS4</accession>
<dbReference type="Proteomes" id="UP000821837">
    <property type="component" value="Chromosome 11"/>
</dbReference>
<dbReference type="EMBL" id="JABSTV010001247">
    <property type="protein sequence ID" value="KAH7972339.1"/>
    <property type="molecule type" value="Genomic_DNA"/>
</dbReference>
<keyword evidence="2" id="KW-1185">Reference proteome</keyword>